<dbReference type="Gene3D" id="2.30.30.60">
    <property type="match status" value="1"/>
</dbReference>
<name>A0A370GMD6_9COXI</name>
<keyword evidence="8" id="KW-1185">Reference proteome</keyword>
<dbReference type="PANTHER" id="PTHR30414:SF0">
    <property type="entry name" value="MINICONDUCTANCE MECHANOSENSITIVE CHANNEL YBDG"/>
    <property type="match status" value="1"/>
</dbReference>
<accession>A0A370GMD6</accession>
<reference evidence="7 8" key="1">
    <citation type="submission" date="2018-07" db="EMBL/GenBank/DDBJ databases">
        <title>Genomic Encyclopedia of Type Strains, Phase IV (KMG-IV): sequencing the most valuable type-strain genomes for metagenomic binning, comparative biology and taxonomic classification.</title>
        <authorList>
            <person name="Goeker M."/>
        </authorList>
    </citation>
    <scope>NUCLEOTIDE SEQUENCE [LARGE SCALE GENOMIC DNA]</scope>
    <source>
        <strain evidence="7 8">DSM 16500</strain>
    </source>
</reference>
<dbReference type="GO" id="GO:0005886">
    <property type="term" value="C:plasma membrane"/>
    <property type="evidence" value="ECO:0007669"/>
    <property type="project" value="TreeGrafter"/>
</dbReference>
<dbReference type="InterPro" id="IPR010920">
    <property type="entry name" value="LSM_dom_sf"/>
</dbReference>
<dbReference type="AlphaFoldDB" id="A0A370GMD6"/>
<dbReference type="SUPFAM" id="SSF50182">
    <property type="entry name" value="Sm-like ribonucleoproteins"/>
    <property type="match status" value="1"/>
</dbReference>
<keyword evidence="2 5" id="KW-0812">Transmembrane</keyword>
<proteinExistence type="predicted"/>
<feature type="transmembrane region" description="Helical" evidence="5">
    <location>
        <begin position="29"/>
        <end position="54"/>
    </location>
</feature>
<sequence length="437" mass="49747">MLTSVENLIQNYMQNGFASFNTSAGTSSWLILLVIVTGIFLISIVSFYLVRYLLLRFTATLSTRPSYIWIQSAYGHRFFHRLSLLIPSFIIYSSIHLIEITGLPTLPSAVKLIETLALVYMIIIGAFTISSLLNSIETRYQYLKIARHYSIKSYLQVAKIILYCLTGILVISVFVNKSPMYFLTGLGAMTAVILLIFRDSILGFVASIQLSAYDMVRIGDWIEMPNFGADGNVIDISLNTIKIQNFDKTIVTIPSYALLSNGVKNWRGMSESGGRRIKRAFFVDVNSIKFCDETLFNRLSQIPLLRTRLQHAKEGLNQSNDHMIAKLAHANERCMTNLTAFRIYLEAYLQQHPKVHHEMTFIVRELETSGKGIPIELYLFSNDIDWARYEKIQADIFDYIYAILPLFELRAFQYLSGSGLEFRLNEPFSGTENSKSA</sequence>
<feature type="transmembrane region" description="Helical" evidence="5">
    <location>
        <begin position="157"/>
        <end position="174"/>
    </location>
</feature>
<evidence type="ECO:0000256" key="5">
    <source>
        <dbReference type="SAM" id="Phobius"/>
    </source>
</evidence>
<keyword evidence="3 5" id="KW-1133">Transmembrane helix</keyword>
<dbReference type="InterPro" id="IPR030192">
    <property type="entry name" value="YbdG"/>
</dbReference>
<dbReference type="EMBL" id="QQAX01000009">
    <property type="protein sequence ID" value="RDI44530.1"/>
    <property type="molecule type" value="Genomic_DNA"/>
</dbReference>
<dbReference type="PANTHER" id="PTHR30414">
    <property type="entry name" value="MINICONDUCTANCE MECHANOSENSITIVE CHANNEL YBDG"/>
    <property type="match status" value="1"/>
</dbReference>
<dbReference type="GO" id="GO:0071470">
    <property type="term" value="P:cellular response to osmotic stress"/>
    <property type="evidence" value="ECO:0007669"/>
    <property type="project" value="InterPro"/>
</dbReference>
<dbReference type="RefSeq" id="WP_114834205.1">
    <property type="nucleotide sequence ID" value="NZ_LR699114.1"/>
</dbReference>
<protein>
    <submittedName>
        <fullName evidence="7">Miniconductance mechanosensitive channel</fullName>
    </submittedName>
</protein>
<dbReference type="OrthoDB" id="9775207at2"/>
<evidence type="ECO:0000256" key="1">
    <source>
        <dbReference type="ARBA" id="ARBA00004370"/>
    </source>
</evidence>
<dbReference type="GO" id="GO:0008381">
    <property type="term" value="F:mechanosensitive monoatomic ion channel activity"/>
    <property type="evidence" value="ECO:0007669"/>
    <property type="project" value="InterPro"/>
</dbReference>
<organism evidence="7 8">
    <name type="scientific">Aquicella lusitana</name>
    <dbReference type="NCBI Taxonomy" id="254246"/>
    <lineage>
        <taxon>Bacteria</taxon>
        <taxon>Pseudomonadati</taxon>
        <taxon>Pseudomonadota</taxon>
        <taxon>Gammaproteobacteria</taxon>
        <taxon>Legionellales</taxon>
        <taxon>Coxiellaceae</taxon>
        <taxon>Aquicella</taxon>
    </lineage>
</organism>
<feature type="transmembrane region" description="Helical" evidence="5">
    <location>
        <begin position="118"/>
        <end position="136"/>
    </location>
</feature>
<keyword evidence="4 5" id="KW-0472">Membrane</keyword>
<comment type="caution">
    <text evidence="7">The sequence shown here is derived from an EMBL/GenBank/DDBJ whole genome shotgun (WGS) entry which is preliminary data.</text>
</comment>
<evidence type="ECO:0000256" key="3">
    <source>
        <dbReference type="ARBA" id="ARBA00022989"/>
    </source>
</evidence>
<dbReference type="Pfam" id="PF00924">
    <property type="entry name" value="MS_channel_2nd"/>
    <property type="match status" value="1"/>
</dbReference>
<evidence type="ECO:0000313" key="7">
    <source>
        <dbReference type="EMBL" id="RDI44530.1"/>
    </source>
</evidence>
<evidence type="ECO:0000256" key="2">
    <source>
        <dbReference type="ARBA" id="ARBA00022692"/>
    </source>
</evidence>
<dbReference type="InterPro" id="IPR006685">
    <property type="entry name" value="MscS_channel_2nd"/>
</dbReference>
<evidence type="ECO:0000313" key="8">
    <source>
        <dbReference type="Proteomes" id="UP000254720"/>
    </source>
</evidence>
<dbReference type="Proteomes" id="UP000254720">
    <property type="component" value="Unassembled WGS sequence"/>
</dbReference>
<feature type="transmembrane region" description="Helical" evidence="5">
    <location>
        <begin position="180"/>
        <end position="197"/>
    </location>
</feature>
<evidence type="ECO:0000256" key="4">
    <source>
        <dbReference type="ARBA" id="ARBA00023136"/>
    </source>
</evidence>
<evidence type="ECO:0000259" key="6">
    <source>
        <dbReference type="Pfam" id="PF00924"/>
    </source>
</evidence>
<comment type="subcellular location">
    <subcellularLocation>
        <location evidence="1">Membrane</location>
    </subcellularLocation>
</comment>
<feature type="transmembrane region" description="Helical" evidence="5">
    <location>
        <begin position="78"/>
        <end position="98"/>
    </location>
</feature>
<feature type="domain" description="Mechanosensitive ion channel MscS" evidence="6">
    <location>
        <begin position="199"/>
        <end position="267"/>
    </location>
</feature>
<gene>
    <name evidence="7" type="ORF">C8D86_10912</name>
</gene>
<dbReference type="InterPro" id="IPR023408">
    <property type="entry name" value="MscS_beta-dom_sf"/>
</dbReference>